<gene>
    <name evidence="2" type="ORF">S03H2_12035</name>
</gene>
<dbReference type="Pfam" id="PF00578">
    <property type="entry name" value="AhpC-TSA"/>
    <property type="match status" value="1"/>
</dbReference>
<evidence type="ECO:0000313" key="2">
    <source>
        <dbReference type="EMBL" id="GAH45360.1"/>
    </source>
</evidence>
<sequence length="175" mass="20111">MRLRIGEKAKDFQIKDVTGKDIFLSNFSNRKILLSFFRYASCPLCNLRINQLIQHFDEFKSKDLVILAFFESPPESIAQHVGKQQAPFSIIPDPQRIVYKLYGVESSLIGYLRGGVSRTMIKAHKAGFRIASKDGDRYLLPADFLIENMEIKEAFYGKTISEHIPIENIYNFINS</sequence>
<dbReference type="InterPro" id="IPR036249">
    <property type="entry name" value="Thioredoxin-like_sf"/>
</dbReference>
<accession>X1GKH9</accession>
<dbReference type="AlphaFoldDB" id="X1GKH9"/>
<reference evidence="2" key="1">
    <citation type="journal article" date="2014" name="Front. Microbiol.">
        <title>High frequency of phylogenetically diverse reductive dehalogenase-homologous genes in deep subseafloor sedimentary metagenomes.</title>
        <authorList>
            <person name="Kawai M."/>
            <person name="Futagami T."/>
            <person name="Toyoda A."/>
            <person name="Takaki Y."/>
            <person name="Nishi S."/>
            <person name="Hori S."/>
            <person name="Arai W."/>
            <person name="Tsubouchi T."/>
            <person name="Morono Y."/>
            <person name="Uchiyama I."/>
            <person name="Ito T."/>
            <person name="Fujiyama A."/>
            <person name="Inagaki F."/>
            <person name="Takami H."/>
        </authorList>
    </citation>
    <scope>NUCLEOTIDE SEQUENCE</scope>
    <source>
        <strain evidence="2">Expedition CK06-06</strain>
    </source>
</reference>
<proteinExistence type="predicted"/>
<dbReference type="EMBL" id="BARU01006129">
    <property type="protein sequence ID" value="GAH45360.1"/>
    <property type="molecule type" value="Genomic_DNA"/>
</dbReference>
<evidence type="ECO:0000259" key="1">
    <source>
        <dbReference type="PROSITE" id="PS51352"/>
    </source>
</evidence>
<dbReference type="InterPro" id="IPR000866">
    <property type="entry name" value="AhpC/TSA"/>
</dbReference>
<dbReference type="InterPro" id="IPR013766">
    <property type="entry name" value="Thioredoxin_domain"/>
</dbReference>
<dbReference type="GO" id="GO:0016491">
    <property type="term" value="F:oxidoreductase activity"/>
    <property type="evidence" value="ECO:0007669"/>
    <property type="project" value="InterPro"/>
</dbReference>
<name>X1GKH9_9ZZZZ</name>
<comment type="caution">
    <text evidence="2">The sequence shown here is derived from an EMBL/GenBank/DDBJ whole genome shotgun (WGS) entry which is preliminary data.</text>
</comment>
<protein>
    <recommendedName>
        <fullName evidence="1">Thioredoxin domain-containing protein</fullName>
    </recommendedName>
</protein>
<dbReference type="Gene3D" id="3.40.30.10">
    <property type="entry name" value="Glutaredoxin"/>
    <property type="match status" value="1"/>
</dbReference>
<dbReference type="GO" id="GO:0016209">
    <property type="term" value="F:antioxidant activity"/>
    <property type="evidence" value="ECO:0007669"/>
    <property type="project" value="InterPro"/>
</dbReference>
<feature type="domain" description="Thioredoxin" evidence="1">
    <location>
        <begin position="3"/>
        <end position="126"/>
    </location>
</feature>
<dbReference type="SUPFAM" id="SSF52833">
    <property type="entry name" value="Thioredoxin-like"/>
    <property type="match status" value="1"/>
</dbReference>
<organism evidence="2">
    <name type="scientific">marine sediment metagenome</name>
    <dbReference type="NCBI Taxonomy" id="412755"/>
    <lineage>
        <taxon>unclassified sequences</taxon>
        <taxon>metagenomes</taxon>
        <taxon>ecological metagenomes</taxon>
    </lineage>
</organism>
<dbReference type="PROSITE" id="PS51352">
    <property type="entry name" value="THIOREDOXIN_2"/>
    <property type="match status" value="1"/>
</dbReference>